<evidence type="ECO:0000313" key="4">
    <source>
        <dbReference type="Proteomes" id="UP000315700"/>
    </source>
</evidence>
<dbReference type="KEGG" id="ccos:Pan44_38800"/>
<accession>A0A517SI97</accession>
<dbReference type="SUPFAM" id="SSF53335">
    <property type="entry name" value="S-adenosyl-L-methionine-dependent methyltransferases"/>
    <property type="match status" value="1"/>
</dbReference>
<organism evidence="3 4">
    <name type="scientific">Caulifigura coniformis</name>
    <dbReference type="NCBI Taxonomy" id="2527983"/>
    <lineage>
        <taxon>Bacteria</taxon>
        <taxon>Pseudomonadati</taxon>
        <taxon>Planctomycetota</taxon>
        <taxon>Planctomycetia</taxon>
        <taxon>Planctomycetales</taxon>
        <taxon>Planctomycetaceae</taxon>
        <taxon>Caulifigura</taxon>
    </lineage>
</organism>
<feature type="domain" description="Methyltransferase FkbM" evidence="2">
    <location>
        <begin position="65"/>
        <end position="225"/>
    </location>
</feature>
<proteinExistence type="predicted"/>
<keyword evidence="4" id="KW-1185">Reference proteome</keyword>
<keyword evidence="1" id="KW-0732">Signal</keyword>
<dbReference type="OrthoDB" id="9801609at2"/>
<reference evidence="3 4" key="1">
    <citation type="submission" date="2019-02" db="EMBL/GenBank/DDBJ databases">
        <title>Deep-cultivation of Planctomycetes and their phenomic and genomic characterization uncovers novel biology.</title>
        <authorList>
            <person name="Wiegand S."/>
            <person name="Jogler M."/>
            <person name="Boedeker C."/>
            <person name="Pinto D."/>
            <person name="Vollmers J."/>
            <person name="Rivas-Marin E."/>
            <person name="Kohn T."/>
            <person name="Peeters S.H."/>
            <person name="Heuer A."/>
            <person name="Rast P."/>
            <person name="Oberbeckmann S."/>
            <person name="Bunk B."/>
            <person name="Jeske O."/>
            <person name="Meyerdierks A."/>
            <person name="Storesund J.E."/>
            <person name="Kallscheuer N."/>
            <person name="Luecker S."/>
            <person name="Lage O.M."/>
            <person name="Pohl T."/>
            <person name="Merkel B.J."/>
            <person name="Hornburger P."/>
            <person name="Mueller R.-W."/>
            <person name="Bruemmer F."/>
            <person name="Labrenz M."/>
            <person name="Spormann A.M."/>
            <person name="Op den Camp H."/>
            <person name="Overmann J."/>
            <person name="Amann R."/>
            <person name="Jetten M.S.M."/>
            <person name="Mascher T."/>
            <person name="Medema M.H."/>
            <person name="Devos D.P."/>
            <person name="Kaster A.-K."/>
            <person name="Ovreas L."/>
            <person name="Rohde M."/>
            <person name="Galperin M.Y."/>
            <person name="Jogler C."/>
        </authorList>
    </citation>
    <scope>NUCLEOTIDE SEQUENCE [LARGE SCALE GENOMIC DNA]</scope>
    <source>
        <strain evidence="3 4">Pan44</strain>
    </source>
</reference>
<gene>
    <name evidence="3" type="ORF">Pan44_38800</name>
</gene>
<dbReference type="InterPro" id="IPR029063">
    <property type="entry name" value="SAM-dependent_MTases_sf"/>
</dbReference>
<feature type="chain" id="PRO_5021945073" description="Methyltransferase FkbM domain-containing protein" evidence="1">
    <location>
        <begin position="20"/>
        <end position="242"/>
    </location>
</feature>
<dbReference type="AlphaFoldDB" id="A0A517SI97"/>
<evidence type="ECO:0000313" key="3">
    <source>
        <dbReference type="EMBL" id="QDT55832.1"/>
    </source>
</evidence>
<name>A0A517SI97_9PLAN</name>
<dbReference type="RefSeq" id="WP_145032208.1">
    <property type="nucleotide sequence ID" value="NZ_CP036271.1"/>
</dbReference>
<dbReference type="EMBL" id="CP036271">
    <property type="protein sequence ID" value="QDT55832.1"/>
    <property type="molecule type" value="Genomic_DNA"/>
</dbReference>
<protein>
    <recommendedName>
        <fullName evidence="2">Methyltransferase FkbM domain-containing protein</fullName>
    </recommendedName>
</protein>
<dbReference type="Pfam" id="PF05050">
    <property type="entry name" value="Methyltransf_21"/>
    <property type="match status" value="1"/>
</dbReference>
<dbReference type="Proteomes" id="UP000315700">
    <property type="component" value="Chromosome"/>
</dbReference>
<feature type="signal peptide" evidence="1">
    <location>
        <begin position="1"/>
        <end position="19"/>
    </location>
</feature>
<evidence type="ECO:0000259" key="2">
    <source>
        <dbReference type="Pfam" id="PF05050"/>
    </source>
</evidence>
<sequence length="242" mass="27298" precursor="true">MLRRMARAITRSSSLAASAKLNAEMALPTAMGQEWCGRRTWSQHGEDEVLMRELSPWFKNGYYVDVGANHPARLSNTFRLYANGMSGVLVEPTDRLCAMHLRYRPRDIVLNTAIGPRDGLAKFYELASHQFSTFSKEDADMRIAGGIPLTRIAYKPIFTLRTILSECIPENREQFALLSVDAEGWDEEILKSNDWDRFRPVLTVVEANTSDVDQRIESLMGSAGYARIATCGVNGIFKDTRR</sequence>
<dbReference type="Gene3D" id="3.40.50.150">
    <property type="entry name" value="Vaccinia Virus protein VP39"/>
    <property type="match status" value="1"/>
</dbReference>
<evidence type="ECO:0000256" key="1">
    <source>
        <dbReference type="SAM" id="SignalP"/>
    </source>
</evidence>
<dbReference type="InParanoid" id="A0A517SI97"/>
<dbReference type="InterPro" id="IPR006342">
    <property type="entry name" value="FkbM_mtfrase"/>
</dbReference>